<organism evidence="3 4">
    <name type="scientific">Brevibacterium epidermidis</name>
    <dbReference type="NCBI Taxonomy" id="1698"/>
    <lineage>
        <taxon>Bacteria</taxon>
        <taxon>Bacillati</taxon>
        <taxon>Actinomycetota</taxon>
        <taxon>Actinomycetes</taxon>
        <taxon>Micrococcales</taxon>
        <taxon>Brevibacteriaceae</taxon>
        <taxon>Brevibacterium</taxon>
    </lineage>
</organism>
<comment type="caution">
    <text evidence="3">The sequence shown here is derived from an EMBL/GenBank/DDBJ whole genome shotgun (WGS) entry which is preliminary data.</text>
</comment>
<name>A0ABV4EG69_BREEP</name>
<evidence type="ECO:0000256" key="2">
    <source>
        <dbReference type="SAM" id="SignalP"/>
    </source>
</evidence>
<feature type="chain" id="PRO_5046083157" description="Transcriptional regulator" evidence="2">
    <location>
        <begin position="23"/>
        <end position="256"/>
    </location>
</feature>
<dbReference type="Proteomes" id="UP001565435">
    <property type="component" value="Unassembled WGS sequence"/>
</dbReference>
<keyword evidence="2" id="KW-0732">Signal</keyword>
<reference evidence="3 4" key="1">
    <citation type="submission" date="2024-07" db="EMBL/GenBank/DDBJ databases">
        <title>Mealworm larvae gut microbial communities from Newark, Delaware, USA.</title>
        <authorList>
            <person name="Blenner M."/>
        </authorList>
    </citation>
    <scope>NUCLEOTIDE SEQUENCE [LARGE SCALE GENOMIC DNA]</scope>
    <source>
        <strain evidence="3 4">UD i117</strain>
    </source>
</reference>
<feature type="signal peptide" evidence="2">
    <location>
        <begin position="1"/>
        <end position="22"/>
    </location>
</feature>
<proteinExistence type="predicted"/>
<protein>
    <recommendedName>
        <fullName evidence="5">Transcriptional regulator</fullName>
    </recommendedName>
</protein>
<accession>A0ABV4EG69</accession>
<dbReference type="RefSeq" id="WP_370034953.1">
    <property type="nucleotide sequence ID" value="NZ_JBGBYS010000002.1"/>
</dbReference>
<evidence type="ECO:0000256" key="1">
    <source>
        <dbReference type="SAM" id="MobiDB-lite"/>
    </source>
</evidence>
<dbReference type="PROSITE" id="PS51257">
    <property type="entry name" value="PROKAR_LIPOPROTEIN"/>
    <property type="match status" value="1"/>
</dbReference>
<evidence type="ECO:0000313" key="4">
    <source>
        <dbReference type="Proteomes" id="UP001565435"/>
    </source>
</evidence>
<sequence length="256" mass="27230">MKRMKRATFTAAALLSCTLTFSGCSLISQVVQPEQDQTGEQTNADGQDQGDQSGQDQGDQSGQDQANGQDSSSDQSASNSSNSSSSSTSSADGSTGSDSGASSGSQGQVSIGESFEDPEMQDKIEVLSAVRNFDSSKKASSIELGGEVVLLEVKVTPGQKYSGLIQSGALKISEDGGTNFRYDQTDGLESEMRAAGFEPWEDINRRDGGTHQGWLAYVPNEKQDTYTIRYERGPGKVMGTDEKVPKFTKTFDIPAL</sequence>
<evidence type="ECO:0000313" key="3">
    <source>
        <dbReference type="EMBL" id="MEY9257510.1"/>
    </source>
</evidence>
<gene>
    <name evidence="3" type="ORF">ABH903_000520</name>
</gene>
<dbReference type="EMBL" id="JBGBYS010000002">
    <property type="protein sequence ID" value="MEY9257510.1"/>
    <property type="molecule type" value="Genomic_DNA"/>
</dbReference>
<feature type="region of interest" description="Disordered" evidence="1">
    <location>
        <begin position="32"/>
        <end position="119"/>
    </location>
</feature>
<feature type="compositionally biased region" description="Polar residues" evidence="1">
    <location>
        <begin position="32"/>
        <end position="42"/>
    </location>
</feature>
<feature type="compositionally biased region" description="Low complexity" evidence="1">
    <location>
        <begin position="43"/>
        <end position="108"/>
    </location>
</feature>
<evidence type="ECO:0008006" key="5">
    <source>
        <dbReference type="Google" id="ProtNLM"/>
    </source>
</evidence>
<keyword evidence="4" id="KW-1185">Reference proteome</keyword>